<dbReference type="AlphaFoldDB" id="A0A5C3KIN2"/>
<protein>
    <submittedName>
        <fullName evidence="11">Cytochrome P450</fullName>
    </submittedName>
</protein>
<evidence type="ECO:0000256" key="9">
    <source>
        <dbReference type="PIRSR" id="PIRSR602401-1"/>
    </source>
</evidence>
<name>A0A5C3KIN2_COPMA</name>
<accession>A0A5C3KIN2</accession>
<dbReference type="PROSITE" id="PS00086">
    <property type="entry name" value="CYTOCHROME_P450"/>
    <property type="match status" value="1"/>
</dbReference>
<dbReference type="InterPro" id="IPR001128">
    <property type="entry name" value="Cyt_P450"/>
</dbReference>
<dbReference type="Proteomes" id="UP000307440">
    <property type="component" value="Unassembled WGS sequence"/>
</dbReference>
<evidence type="ECO:0000256" key="7">
    <source>
        <dbReference type="ARBA" id="ARBA00023004"/>
    </source>
</evidence>
<evidence type="ECO:0000256" key="2">
    <source>
        <dbReference type="ARBA" id="ARBA00005179"/>
    </source>
</evidence>
<comment type="similarity">
    <text evidence="3 10">Belongs to the cytochrome P450 family.</text>
</comment>
<keyword evidence="12" id="KW-1185">Reference proteome</keyword>
<evidence type="ECO:0000313" key="11">
    <source>
        <dbReference type="EMBL" id="TFK20111.1"/>
    </source>
</evidence>
<dbReference type="InterPro" id="IPR050364">
    <property type="entry name" value="Cytochrome_P450_fung"/>
</dbReference>
<dbReference type="STRING" id="230819.A0A5C3KIN2"/>
<dbReference type="InterPro" id="IPR017972">
    <property type="entry name" value="Cyt_P450_CS"/>
</dbReference>
<evidence type="ECO:0000256" key="4">
    <source>
        <dbReference type="ARBA" id="ARBA00022617"/>
    </source>
</evidence>
<dbReference type="OrthoDB" id="2789670at2759"/>
<dbReference type="InterPro" id="IPR002401">
    <property type="entry name" value="Cyt_P450_E_grp-I"/>
</dbReference>
<dbReference type="Gene3D" id="1.10.630.10">
    <property type="entry name" value="Cytochrome P450"/>
    <property type="match status" value="1"/>
</dbReference>
<dbReference type="Pfam" id="PF00067">
    <property type="entry name" value="p450"/>
    <property type="match status" value="1"/>
</dbReference>
<evidence type="ECO:0000256" key="5">
    <source>
        <dbReference type="ARBA" id="ARBA00022723"/>
    </source>
</evidence>
<dbReference type="GO" id="GO:0005506">
    <property type="term" value="F:iron ion binding"/>
    <property type="evidence" value="ECO:0007669"/>
    <property type="project" value="InterPro"/>
</dbReference>
<keyword evidence="8 10" id="KW-0503">Monooxygenase</keyword>
<dbReference type="PANTHER" id="PTHR46300">
    <property type="entry name" value="P450, PUTATIVE (EUROFUNG)-RELATED-RELATED"/>
    <property type="match status" value="1"/>
</dbReference>
<comment type="cofactor">
    <cofactor evidence="1 9">
        <name>heme</name>
        <dbReference type="ChEBI" id="CHEBI:30413"/>
    </cofactor>
</comment>
<sequence length="554" mass="62246">MALLQRLNVQIDQWLLPISSRLPISPWIAGLVPVFVFLVLRKAFERSSRNPRGLPLPPGPAGLPLVGNLFQIPQVHPWIVYDQWAPKYGDLTYLEVFGQSLVIINNQNAIVDILEKDSANTSDRLWLPAWSIMELGWAFPIMSYTSWWRVHRKTFHQLLGLNQLAAYRPIIQDETAKYLRRLSSNPDGILQETRAWLGQTIMRVSYGVNDAEYNADLVKEAHAVNQGFSASGVPGRFMVNYFPWLQYMPSWFPGTGWKVELAEIAAASRRMVEQPFADAMKRIGSDTRDEYPNVSRTLIEGLPAESHPDYSEQATIAKNIAAVSYIAGADTSLSGAYAIILALAMHPEVARQGQNEIDSVVGTERLPRPEDCEQLPYIQAIVKEAARWHTIGPLSLPHMSKEDAEYNGYFLPKGTLFMPNVWGVMHDPKRFEDPLAFKPERYMKNGQINKDVLDPGAGAFGYGRRICPGRYLSTEVLTFLTASLLSAFDVKPAKDRNGNYIPLKLEVGSETIWSVPSNHDCSTPSFTIHNFSHTARQHLSSVMFKSVLKSTGLF</sequence>
<evidence type="ECO:0000256" key="6">
    <source>
        <dbReference type="ARBA" id="ARBA00023002"/>
    </source>
</evidence>
<evidence type="ECO:0000313" key="12">
    <source>
        <dbReference type="Proteomes" id="UP000307440"/>
    </source>
</evidence>
<dbReference type="PRINTS" id="PR00463">
    <property type="entry name" value="EP450I"/>
</dbReference>
<dbReference type="EMBL" id="ML210311">
    <property type="protein sequence ID" value="TFK20111.1"/>
    <property type="molecule type" value="Genomic_DNA"/>
</dbReference>
<evidence type="ECO:0000256" key="1">
    <source>
        <dbReference type="ARBA" id="ARBA00001971"/>
    </source>
</evidence>
<keyword evidence="7 9" id="KW-0408">Iron</keyword>
<dbReference type="InterPro" id="IPR036396">
    <property type="entry name" value="Cyt_P450_sf"/>
</dbReference>
<evidence type="ECO:0000256" key="3">
    <source>
        <dbReference type="ARBA" id="ARBA00010617"/>
    </source>
</evidence>
<dbReference type="GO" id="GO:0004497">
    <property type="term" value="F:monooxygenase activity"/>
    <property type="evidence" value="ECO:0007669"/>
    <property type="project" value="UniProtKB-KW"/>
</dbReference>
<feature type="binding site" description="axial binding residue" evidence="9">
    <location>
        <position position="467"/>
    </location>
    <ligand>
        <name>heme</name>
        <dbReference type="ChEBI" id="CHEBI:30413"/>
    </ligand>
    <ligandPart>
        <name>Fe</name>
        <dbReference type="ChEBI" id="CHEBI:18248"/>
    </ligandPart>
</feature>
<evidence type="ECO:0000256" key="10">
    <source>
        <dbReference type="RuleBase" id="RU000461"/>
    </source>
</evidence>
<comment type="pathway">
    <text evidence="2">Secondary metabolite biosynthesis.</text>
</comment>
<dbReference type="GO" id="GO:0020037">
    <property type="term" value="F:heme binding"/>
    <property type="evidence" value="ECO:0007669"/>
    <property type="project" value="InterPro"/>
</dbReference>
<keyword evidence="6 10" id="KW-0560">Oxidoreductase</keyword>
<evidence type="ECO:0000256" key="8">
    <source>
        <dbReference type="ARBA" id="ARBA00023033"/>
    </source>
</evidence>
<gene>
    <name evidence="11" type="ORF">FA15DRAFT_759582</name>
</gene>
<dbReference type="GO" id="GO:0016705">
    <property type="term" value="F:oxidoreductase activity, acting on paired donors, with incorporation or reduction of molecular oxygen"/>
    <property type="evidence" value="ECO:0007669"/>
    <property type="project" value="InterPro"/>
</dbReference>
<organism evidence="11 12">
    <name type="scientific">Coprinopsis marcescibilis</name>
    <name type="common">Agaric fungus</name>
    <name type="synonym">Psathyrella marcescibilis</name>
    <dbReference type="NCBI Taxonomy" id="230819"/>
    <lineage>
        <taxon>Eukaryota</taxon>
        <taxon>Fungi</taxon>
        <taxon>Dikarya</taxon>
        <taxon>Basidiomycota</taxon>
        <taxon>Agaricomycotina</taxon>
        <taxon>Agaricomycetes</taxon>
        <taxon>Agaricomycetidae</taxon>
        <taxon>Agaricales</taxon>
        <taxon>Agaricineae</taxon>
        <taxon>Psathyrellaceae</taxon>
        <taxon>Coprinopsis</taxon>
    </lineage>
</organism>
<proteinExistence type="inferred from homology"/>
<keyword evidence="5 9" id="KW-0479">Metal-binding</keyword>
<keyword evidence="4 9" id="KW-0349">Heme</keyword>
<reference evidence="11 12" key="1">
    <citation type="journal article" date="2019" name="Nat. Ecol. Evol.">
        <title>Megaphylogeny resolves global patterns of mushroom evolution.</title>
        <authorList>
            <person name="Varga T."/>
            <person name="Krizsan K."/>
            <person name="Foldi C."/>
            <person name="Dima B."/>
            <person name="Sanchez-Garcia M."/>
            <person name="Sanchez-Ramirez S."/>
            <person name="Szollosi G.J."/>
            <person name="Szarkandi J.G."/>
            <person name="Papp V."/>
            <person name="Albert L."/>
            <person name="Andreopoulos W."/>
            <person name="Angelini C."/>
            <person name="Antonin V."/>
            <person name="Barry K.W."/>
            <person name="Bougher N.L."/>
            <person name="Buchanan P."/>
            <person name="Buyck B."/>
            <person name="Bense V."/>
            <person name="Catcheside P."/>
            <person name="Chovatia M."/>
            <person name="Cooper J."/>
            <person name="Damon W."/>
            <person name="Desjardin D."/>
            <person name="Finy P."/>
            <person name="Geml J."/>
            <person name="Haridas S."/>
            <person name="Hughes K."/>
            <person name="Justo A."/>
            <person name="Karasinski D."/>
            <person name="Kautmanova I."/>
            <person name="Kiss B."/>
            <person name="Kocsube S."/>
            <person name="Kotiranta H."/>
            <person name="LaButti K.M."/>
            <person name="Lechner B.E."/>
            <person name="Liimatainen K."/>
            <person name="Lipzen A."/>
            <person name="Lukacs Z."/>
            <person name="Mihaltcheva S."/>
            <person name="Morgado L.N."/>
            <person name="Niskanen T."/>
            <person name="Noordeloos M.E."/>
            <person name="Ohm R.A."/>
            <person name="Ortiz-Santana B."/>
            <person name="Ovrebo C."/>
            <person name="Racz N."/>
            <person name="Riley R."/>
            <person name="Savchenko A."/>
            <person name="Shiryaev A."/>
            <person name="Soop K."/>
            <person name="Spirin V."/>
            <person name="Szebenyi C."/>
            <person name="Tomsovsky M."/>
            <person name="Tulloss R.E."/>
            <person name="Uehling J."/>
            <person name="Grigoriev I.V."/>
            <person name="Vagvolgyi C."/>
            <person name="Papp T."/>
            <person name="Martin F.M."/>
            <person name="Miettinen O."/>
            <person name="Hibbett D.S."/>
            <person name="Nagy L.G."/>
        </authorList>
    </citation>
    <scope>NUCLEOTIDE SEQUENCE [LARGE SCALE GENOMIC DNA]</scope>
    <source>
        <strain evidence="11 12">CBS 121175</strain>
    </source>
</reference>
<dbReference type="CDD" id="cd11065">
    <property type="entry name" value="CYP64-like"/>
    <property type="match status" value="1"/>
</dbReference>
<dbReference type="SUPFAM" id="SSF48264">
    <property type="entry name" value="Cytochrome P450"/>
    <property type="match status" value="1"/>
</dbReference>
<dbReference type="PANTHER" id="PTHR46300:SF7">
    <property type="entry name" value="P450, PUTATIVE (EUROFUNG)-RELATED"/>
    <property type="match status" value="1"/>
</dbReference>